<keyword evidence="2" id="KW-1185">Reference proteome</keyword>
<dbReference type="RefSeq" id="WP_004636235.1">
    <property type="nucleotide sequence ID" value="NZ_CP012607.1"/>
</dbReference>
<proteinExistence type="predicted"/>
<evidence type="ECO:0000313" key="1">
    <source>
        <dbReference type="EMBL" id="ANJ76623.1"/>
    </source>
</evidence>
<dbReference type="AlphaFoldDB" id="A0A192A8D8"/>
<gene>
    <name evidence="1" type="ORF">A9Y76_28880</name>
</gene>
<reference evidence="2" key="1">
    <citation type="submission" date="2016-06" db="EMBL/GenBank/DDBJ databases">
        <authorList>
            <person name="Xu Y."/>
            <person name="Nagy A."/>
            <person name="Yan X."/>
            <person name="Kim S.W."/>
            <person name="Haley B."/>
            <person name="Liu N.T."/>
            <person name="Nou X."/>
        </authorList>
    </citation>
    <scope>NUCLEOTIDE SEQUENCE [LARGE SCALE GENOMIC DNA]</scope>
    <source>
        <strain evidence="2">ATCC 49129</strain>
        <plasmid evidence="2">pri-2</plasmid>
    </source>
</reference>
<protein>
    <submittedName>
        <fullName evidence="1">Uncharacterized protein</fullName>
    </submittedName>
</protein>
<name>A0A192A8D8_9RALS</name>
<dbReference type="OrthoDB" id="9099442at2"/>
<dbReference type="Proteomes" id="UP000078572">
    <property type="component" value="Plasmid pRI-2"/>
</dbReference>
<dbReference type="GeneID" id="61530034"/>
<geneLocation type="plasmid" evidence="2">
    <name>pri-2</name>
</geneLocation>
<keyword evidence="1" id="KW-0614">Plasmid</keyword>
<accession>A0A192A8D8</accession>
<evidence type="ECO:0000313" key="2">
    <source>
        <dbReference type="Proteomes" id="UP000078572"/>
    </source>
</evidence>
<organism evidence="1 2">
    <name type="scientific">Ralstonia insidiosa</name>
    <dbReference type="NCBI Taxonomy" id="190721"/>
    <lineage>
        <taxon>Bacteria</taxon>
        <taxon>Pseudomonadati</taxon>
        <taxon>Pseudomonadota</taxon>
        <taxon>Betaproteobacteria</taxon>
        <taxon>Burkholderiales</taxon>
        <taxon>Burkholderiaceae</taxon>
        <taxon>Ralstonia</taxon>
    </lineage>
</organism>
<sequence>MLIRWLILQLCRSRAELRCVIRVVRAYLAAQHATAQERTPPLRFSNLFQRGALQPRHRVKDARVRRSARLSMVYAILVVQAESPQLLAAAIVAVPAALVMGTLYATGVLD</sequence>
<dbReference type="EMBL" id="CP016025">
    <property type="protein sequence ID" value="ANJ76623.1"/>
    <property type="molecule type" value="Genomic_DNA"/>
</dbReference>